<accession>A0A7X2X4C8</accession>
<comment type="caution">
    <text evidence="2">The sequence shown here is derived from an EMBL/GenBank/DDBJ whole genome shotgun (WGS) entry which is preliminary data.</text>
</comment>
<keyword evidence="1" id="KW-1133">Transmembrane helix</keyword>
<evidence type="ECO:0000256" key="1">
    <source>
        <dbReference type="SAM" id="Phobius"/>
    </source>
</evidence>
<keyword evidence="1" id="KW-0472">Membrane</keyword>
<name>A0A7X2X4C8_STRPA</name>
<protein>
    <submittedName>
        <fullName evidence="2">Uncharacterized protein</fullName>
    </submittedName>
</protein>
<gene>
    <name evidence="2" type="ORF">GMC94_06505</name>
</gene>
<dbReference type="AlphaFoldDB" id="A0A7X2X4C8"/>
<evidence type="ECO:0000313" key="3">
    <source>
        <dbReference type="Proteomes" id="UP000441330"/>
    </source>
</evidence>
<proteinExistence type="predicted"/>
<sequence length="332" mass="38959">MKKNVKRKLIYFGLFTIIFLVILFVKHSFDKNNLLQYKYWIADTEITDYEFLENGEAISVSWAAKKKVTDELRILGDKVKIGGPGHAVGQKFIISQGAKLQSEPSRDITHNNFPYLNRNIPKDGEYWHINVYDTSNSKLKKKELDVFKITREYNKNYFPMFISNSQKIIVDRENEYITLIVGKIGDKSFQEQKLINLKTGKIIDNRNNKIKTHSLSVGIEWLESFSKLFKSNGFDFEDNTFHFWNVGNNWLLDSKYPKTRKLLLNNIDNNFIYVLNPKNRLETTLNVIKLAFPNGTNIFKDITIPAENSIDYKEHVVQSKEEFLKYYKIIVR</sequence>
<dbReference type="RefSeq" id="WP_129824594.1">
    <property type="nucleotide sequence ID" value="NZ_RCYS01000004.1"/>
</dbReference>
<reference evidence="2 3" key="1">
    <citation type="journal article" date="2019" name="Nat. Med.">
        <title>A library of human gut bacterial isolates paired with longitudinal multiomics data enables mechanistic microbiome research.</title>
        <authorList>
            <person name="Poyet M."/>
            <person name="Groussin M."/>
            <person name="Gibbons S.M."/>
            <person name="Avila-Pacheco J."/>
            <person name="Jiang X."/>
            <person name="Kearney S.M."/>
            <person name="Perrotta A.R."/>
            <person name="Berdy B."/>
            <person name="Zhao S."/>
            <person name="Lieberman T.D."/>
            <person name="Swanson P.K."/>
            <person name="Smith M."/>
            <person name="Roesemann S."/>
            <person name="Alexander J.E."/>
            <person name="Rich S.A."/>
            <person name="Livny J."/>
            <person name="Vlamakis H."/>
            <person name="Clish C."/>
            <person name="Bullock K."/>
            <person name="Deik A."/>
            <person name="Scott J."/>
            <person name="Pierce K.A."/>
            <person name="Xavier R.J."/>
            <person name="Alm E.J."/>
        </authorList>
    </citation>
    <scope>NUCLEOTIDE SEQUENCE [LARGE SCALE GENOMIC DNA]</scope>
    <source>
        <strain evidence="2 3">BIOML-A1</strain>
    </source>
</reference>
<dbReference type="Proteomes" id="UP000441330">
    <property type="component" value="Unassembled WGS sequence"/>
</dbReference>
<keyword evidence="1" id="KW-0812">Transmembrane</keyword>
<dbReference type="EMBL" id="WMZJ01000004">
    <property type="protein sequence ID" value="MTS54519.1"/>
    <property type="molecule type" value="Genomic_DNA"/>
</dbReference>
<feature type="transmembrane region" description="Helical" evidence="1">
    <location>
        <begin position="9"/>
        <end position="29"/>
    </location>
</feature>
<evidence type="ECO:0000313" key="2">
    <source>
        <dbReference type="EMBL" id="MTS54519.1"/>
    </source>
</evidence>
<organism evidence="2 3">
    <name type="scientific">Streptococcus parasanguinis</name>
    <dbReference type="NCBI Taxonomy" id="1318"/>
    <lineage>
        <taxon>Bacteria</taxon>
        <taxon>Bacillati</taxon>
        <taxon>Bacillota</taxon>
        <taxon>Bacilli</taxon>
        <taxon>Lactobacillales</taxon>
        <taxon>Streptococcaceae</taxon>
        <taxon>Streptococcus</taxon>
    </lineage>
</organism>